<keyword evidence="5" id="KW-0744">Spermatogenesis</keyword>
<evidence type="ECO:0000313" key="10">
    <source>
        <dbReference type="Proteomes" id="UP000237246"/>
    </source>
</evidence>
<dbReference type="PANTHER" id="PTHR22948:SF29">
    <property type="entry name" value="FI02030P-RELATED"/>
    <property type="match status" value="1"/>
</dbReference>
<evidence type="ECO:0000313" key="9">
    <source>
        <dbReference type="EMBL" id="POI32331.1"/>
    </source>
</evidence>
<keyword evidence="3" id="KW-0677">Repeat</keyword>
<name>A0A2P4T7M1_BAMTH</name>
<gene>
    <name evidence="9" type="ORF">CIB84_003918</name>
</gene>
<comment type="caution">
    <text evidence="9">The sequence shown here is derived from an EMBL/GenBank/DDBJ whole genome shotgun (WGS) entry which is preliminary data.</text>
</comment>
<organism evidence="9 10">
    <name type="scientific">Bambusicola thoracicus</name>
    <name type="common">Chinese bamboo-partridge</name>
    <name type="synonym">Perdix thoracica</name>
    <dbReference type="NCBI Taxonomy" id="9083"/>
    <lineage>
        <taxon>Eukaryota</taxon>
        <taxon>Metazoa</taxon>
        <taxon>Chordata</taxon>
        <taxon>Craniata</taxon>
        <taxon>Vertebrata</taxon>
        <taxon>Euteleostomi</taxon>
        <taxon>Archelosauria</taxon>
        <taxon>Archosauria</taxon>
        <taxon>Dinosauria</taxon>
        <taxon>Saurischia</taxon>
        <taxon>Theropoda</taxon>
        <taxon>Coelurosauria</taxon>
        <taxon>Aves</taxon>
        <taxon>Neognathae</taxon>
        <taxon>Galloanserae</taxon>
        <taxon>Galliformes</taxon>
        <taxon>Phasianidae</taxon>
        <taxon>Perdicinae</taxon>
        <taxon>Bambusicola</taxon>
    </lineage>
</organism>
<feature type="domain" description="HTH OST-type" evidence="8">
    <location>
        <begin position="197"/>
        <end position="266"/>
    </location>
</feature>
<accession>A0A2P4T7M1</accession>
<feature type="region of interest" description="Disordered" evidence="7">
    <location>
        <begin position="1"/>
        <end position="81"/>
    </location>
</feature>
<dbReference type="EMBL" id="PPHD01006116">
    <property type="protein sequence ID" value="POI32331.1"/>
    <property type="molecule type" value="Genomic_DNA"/>
</dbReference>
<feature type="compositionally biased region" description="Polar residues" evidence="7">
    <location>
        <begin position="69"/>
        <end position="81"/>
    </location>
</feature>
<dbReference type="CDD" id="cd09973">
    <property type="entry name" value="LOTUS_2_TDRD7"/>
    <property type="match status" value="1"/>
</dbReference>
<dbReference type="OrthoDB" id="10034606at2759"/>
<evidence type="ECO:0000256" key="2">
    <source>
        <dbReference type="ARBA" id="ARBA00022490"/>
    </source>
</evidence>
<evidence type="ECO:0000259" key="8">
    <source>
        <dbReference type="PROSITE" id="PS51644"/>
    </source>
</evidence>
<keyword evidence="6" id="KW-0694">RNA-binding</keyword>
<dbReference type="CDD" id="cd09974">
    <property type="entry name" value="LOTUS_3_TDRD7"/>
    <property type="match status" value="1"/>
</dbReference>
<dbReference type="InterPro" id="IPR041966">
    <property type="entry name" value="LOTUS-like"/>
</dbReference>
<dbReference type="Pfam" id="PF00567">
    <property type="entry name" value="TUDOR"/>
    <property type="match status" value="1"/>
</dbReference>
<dbReference type="InterPro" id="IPR037978">
    <property type="entry name" value="TDRD7_LOTUS_3"/>
</dbReference>
<comment type="subcellular location">
    <subcellularLocation>
        <location evidence="1">Cytoplasm</location>
    </subcellularLocation>
</comment>
<dbReference type="PROSITE" id="PS51644">
    <property type="entry name" value="HTH_OST"/>
    <property type="match status" value="2"/>
</dbReference>
<keyword evidence="10" id="KW-1185">Reference proteome</keyword>
<dbReference type="SUPFAM" id="SSF63748">
    <property type="entry name" value="Tudor/PWWP/MBT"/>
    <property type="match status" value="1"/>
</dbReference>
<dbReference type="Gene3D" id="2.40.50.90">
    <property type="match status" value="1"/>
</dbReference>
<dbReference type="GO" id="GO:0003723">
    <property type="term" value="F:RNA binding"/>
    <property type="evidence" value="ECO:0007669"/>
    <property type="project" value="UniProtKB-KW"/>
</dbReference>
<dbReference type="InterPro" id="IPR035437">
    <property type="entry name" value="SNase_OB-fold_sf"/>
</dbReference>
<dbReference type="InterPro" id="IPR002999">
    <property type="entry name" value="Tudor"/>
</dbReference>
<feature type="compositionally biased region" description="Basic and acidic residues" evidence="7">
    <location>
        <begin position="38"/>
        <end position="56"/>
    </location>
</feature>
<dbReference type="PANTHER" id="PTHR22948">
    <property type="entry name" value="TUDOR DOMAIN CONTAINING PROTEIN"/>
    <property type="match status" value="1"/>
</dbReference>
<dbReference type="GO" id="GO:0043186">
    <property type="term" value="C:P granule"/>
    <property type="evidence" value="ECO:0007669"/>
    <property type="project" value="TreeGrafter"/>
</dbReference>
<dbReference type="GO" id="GO:0030719">
    <property type="term" value="P:P granule organization"/>
    <property type="evidence" value="ECO:0007669"/>
    <property type="project" value="TreeGrafter"/>
</dbReference>
<evidence type="ECO:0000256" key="3">
    <source>
        <dbReference type="ARBA" id="ARBA00022737"/>
    </source>
</evidence>
<sequence>MQERSWAAASQTEQFKEENRKASELPDEAEEYISSHTSRSEKRPTVSPRFQKELHVHLSRRSSVDSDDNLNTSGVETHTVASGRSVPNISEIQNRIKEILSKYRNGVWLSKIAQVYEEMYREELSTTVLRQLEHWPHVCTVDKVRTGDQTYKILYPSKRIPPAVKSNTEHDQASQNVTPSKADPVLKISRESESASCSSDFKQNVVNILVKYPCGLWADALPKLYQDAYQRKFPEGILNNLQLLSDVCVVDYVSNVPQKAILYVKTQSCTDENLNVTKKVQIPDGAKATAEQQREESKEQYPESISAVPPLVIPSEGPVSILVINVNNANELIIRQVYCVDHGFSEVIESNRVCKLHKQFCSLPFQVAKCKLAGLEVFSDDPLLVKAVELQAYHKICAVEILERSDIPVFVLYDTSGEDDININATCINGPQHTLK</sequence>
<evidence type="ECO:0000256" key="4">
    <source>
        <dbReference type="ARBA" id="ARBA00022782"/>
    </source>
</evidence>
<dbReference type="Gene3D" id="3.30.420.610">
    <property type="entry name" value="LOTUS domain-like"/>
    <property type="match status" value="2"/>
</dbReference>
<evidence type="ECO:0000256" key="1">
    <source>
        <dbReference type="ARBA" id="ARBA00004496"/>
    </source>
</evidence>
<reference evidence="9 10" key="1">
    <citation type="submission" date="2018-01" db="EMBL/GenBank/DDBJ databases">
        <title>Comparison of the Chinese Bamboo Partridge and Red Junglefowl genome sequences highlights the importance of demography in genome evolution.</title>
        <authorList>
            <person name="Tiley G.P."/>
            <person name="Kimball R.T."/>
            <person name="Braun E.L."/>
            <person name="Burleigh J.G."/>
        </authorList>
    </citation>
    <scope>NUCLEOTIDE SEQUENCE [LARGE SCALE GENOMIC DNA]</scope>
    <source>
        <strain evidence="9">RTK389</strain>
        <tissue evidence="9">Blood</tissue>
    </source>
</reference>
<proteinExistence type="predicted"/>
<protein>
    <recommendedName>
        <fullName evidence="8">HTH OST-type domain-containing protein</fullName>
    </recommendedName>
</protein>
<feature type="compositionally biased region" description="Basic and acidic residues" evidence="7">
    <location>
        <begin position="14"/>
        <end position="24"/>
    </location>
</feature>
<dbReference type="Proteomes" id="UP000237246">
    <property type="component" value="Unassembled WGS sequence"/>
</dbReference>
<evidence type="ECO:0000256" key="7">
    <source>
        <dbReference type="SAM" id="MobiDB-lite"/>
    </source>
</evidence>
<dbReference type="Gene3D" id="2.30.30.140">
    <property type="match status" value="1"/>
</dbReference>
<dbReference type="AlphaFoldDB" id="A0A2P4T7M1"/>
<feature type="domain" description="HTH OST-type" evidence="8">
    <location>
        <begin position="88"/>
        <end position="157"/>
    </location>
</feature>
<dbReference type="GO" id="GO:0007283">
    <property type="term" value="P:spermatogenesis"/>
    <property type="evidence" value="ECO:0007669"/>
    <property type="project" value="UniProtKB-KW"/>
</dbReference>
<keyword evidence="2" id="KW-0963">Cytoplasm</keyword>
<dbReference type="GO" id="GO:0034587">
    <property type="term" value="P:piRNA processing"/>
    <property type="evidence" value="ECO:0007669"/>
    <property type="project" value="TreeGrafter"/>
</dbReference>
<evidence type="ECO:0000256" key="5">
    <source>
        <dbReference type="ARBA" id="ARBA00022871"/>
    </source>
</evidence>
<evidence type="ECO:0000256" key="6">
    <source>
        <dbReference type="ARBA" id="ARBA00022884"/>
    </source>
</evidence>
<keyword evidence="4" id="KW-0221">Differentiation</keyword>
<dbReference type="InterPro" id="IPR050621">
    <property type="entry name" value="Tudor_domain_containing"/>
</dbReference>
<dbReference type="FunFam" id="3.30.420.610:FF:000009">
    <property type="entry name" value="Tudor domain-containing protein 7 isoform X2"/>
    <property type="match status" value="1"/>
</dbReference>
<dbReference type="InterPro" id="IPR025605">
    <property type="entry name" value="OST-HTH/LOTUS_dom"/>
</dbReference>